<feature type="transmembrane region" description="Helical" evidence="16">
    <location>
        <begin position="85"/>
        <end position="106"/>
    </location>
</feature>
<keyword evidence="6 16" id="KW-0812">Transmembrane</keyword>
<evidence type="ECO:0000256" key="2">
    <source>
        <dbReference type="ARBA" id="ARBA00022448"/>
    </source>
</evidence>
<dbReference type="InterPro" id="IPR023298">
    <property type="entry name" value="ATPase_P-typ_TM_dom_sf"/>
</dbReference>
<evidence type="ECO:0000256" key="7">
    <source>
        <dbReference type="ARBA" id="ARBA00022723"/>
    </source>
</evidence>
<keyword evidence="10 16" id="KW-0460">Magnesium</keyword>
<evidence type="ECO:0000256" key="6">
    <source>
        <dbReference type="ARBA" id="ARBA00022692"/>
    </source>
</evidence>
<evidence type="ECO:0000256" key="13">
    <source>
        <dbReference type="ARBA" id="ARBA00022989"/>
    </source>
</evidence>
<dbReference type="Gene3D" id="2.70.150.10">
    <property type="entry name" value="Calcium-transporting ATPase, cytoplasmic transduction domain A"/>
    <property type="match status" value="1"/>
</dbReference>
<dbReference type="InterPro" id="IPR023299">
    <property type="entry name" value="ATPase_P-typ_cyto_dom_N"/>
</dbReference>
<keyword evidence="3 16" id="KW-1003">Cell membrane</keyword>
<evidence type="ECO:0000313" key="19">
    <source>
        <dbReference type="EMBL" id="OXC73100.1"/>
    </source>
</evidence>
<evidence type="ECO:0000256" key="16">
    <source>
        <dbReference type="HAMAP-Rule" id="MF_00285"/>
    </source>
</evidence>
<evidence type="ECO:0000256" key="9">
    <source>
        <dbReference type="ARBA" id="ARBA00022840"/>
    </source>
</evidence>
<dbReference type="Pfam" id="PF00702">
    <property type="entry name" value="Hydrolase"/>
    <property type="match status" value="1"/>
</dbReference>
<feature type="active site" description="4-aspartylphosphate intermediate" evidence="16">
    <location>
        <position position="338"/>
    </location>
</feature>
<feature type="binding site" evidence="16">
    <location>
        <position position="426"/>
    </location>
    <ligand>
        <name>ATP</name>
        <dbReference type="ChEBI" id="CHEBI:30616"/>
    </ligand>
</feature>
<dbReference type="SUPFAM" id="SSF81665">
    <property type="entry name" value="Calcium ATPase, transmembrane domain M"/>
    <property type="match status" value="1"/>
</dbReference>
<dbReference type="PANTHER" id="PTHR43743:SF1">
    <property type="entry name" value="POTASSIUM-TRANSPORTING ATPASE ATP-BINDING SUBUNIT"/>
    <property type="match status" value="1"/>
</dbReference>
<dbReference type="PANTHER" id="PTHR43743">
    <property type="entry name" value="POTASSIUM-TRANSPORTING ATPASE ATP-BINDING SUBUNIT"/>
    <property type="match status" value="1"/>
</dbReference>
<comment type="catalytic activity">
    <reaction evidence="16">
        <text>K(+)(out) + ATP + H2O = K(+)(in) + ADP + phosphate + H(+)</text>
        <dbReference type="Rhea" id="RHEA:16777"/>
        <dbReference type="ChEBI" id="CHEBI:15377"/>
        <dbReference type="ChEBI" id="CHEBI:15378"/>
        <dbReference type="ChEBI" id="CHEBI:29103"/>
        <dbReference type="ChEBI" id="CHEBI:30616"/>
        <dbReference type="ChEBI" id="CHEBI:43474"/>
        <dbReference type="ChEBI" id="CHEBI:456216"/>
        <dbReference type="EC" id="7.2.2.6"/>
    </reaction>
</comment>
<dbReference type="InterPro" id="IPR001757">
    <property type="entry name" value="P_typ_ATPase"/>
</dbReference>
<keyword evidence="9 16" id="KW-0067">ATP-binding</keyword>
<dbReference type="InterPro" id="IPR023214">
    <property type="entry name" value="HAD_sf"/>
</dbReference>
<evidence type="ECO:0000256" key="15">
    <source>
        <dbReference type="ARBA" id="ARBA00023136"/>
    </source>
</evidence>
<keyword evidence="14 16" id="KW-0406">Ion transport</keyword>
<sequence>MNTIVKPPVKTPNKAPEKAPESSGNSRSAARSMFDPAIVMPAIVDSFRKLGPRTQLRNPVMFCVYIGSILTSVLWVAALSGQAEAPAGFILAVSLWLWFTVLFANFAEALAEGRSKAQAASLRSAKRDVMAKKLESANPKSSLRITTATELRKGDIVLVETGDVIPADGEVIDGVASVDESAITGESAPVIRESGGDFTAVTGGTRVLSDWIVVRVTVNPGEAFLDRMIAMVEGAKRQKTPNEIALTILLVALSLVLLFATATLLPFSMFSVGAVKAGHVVTITALAALLVCLIPTTIGGLLSAIGVAGMSRMMQANVIATSGRAVEAAGDVDVLLLDKTGTITLGNRQASSFVPAPGLSEQDLADAAQLSSLADETPEGRSIVVLAKQRFNIRQREMATLHATFLGFTAQTRMSGVDLPDREIRKGAADAVKTYVERHGGRYPQEVSNAVDEIARRGSTPLVVADRREEEGARVLGVIELKDIVKGGIKERFAELRKMGIKTVMVTGDNRLTAAAIAAEAGVDDFLAEATPEAKLATIRGYQAEGRLVAMTGDGTNDAPALAQADVAVAMNTGTQAAKEAGNMVDLDSNPTKLIEIVEIGKQMLMTRGSLTTFSIANDVAKYFAIIPAAFASTYPQLRVLDIMHLTSPSSAILSAVIFNALIIVFLIPLALKGVKYRPLGAAALLRRNLLVYGLGGILLPFPFIKIIDMILTACGWA</sequence>
<dbReference type="SFLD" id="SFLDS00003">
    <property type="entry name" value="Haloacid_Dehalogenase"/>
    <property type="match status" value="1"/>
</dbReference>
<dbReference type="Gene3D" id="3.40.50.1000">
    <property type="entry name" value="HAD superfamily/HAD-like"/>
    <property type="match status" value="1"/>
</dbReference>
<feature type="binding site" evidence="16">
    <location>
        <position position="375"/>
    </location>
    <ligand>
        <name>ATP</name>
        <dbReference type="ChEBI" id="CHEBI:30616"/>
    </ligand>
</feature>
<keyword evidence="2 16" id="KW-0813">Transport</keyword>
<keyword evidence="13 16" id="KW-1133">Transmembrane helix</keyword>
<comment type="function">
    <text evidence="16">Part of the high-affinity ATP-driven potassium transport (or Kdp) system, which catalyzes the hydrolysis of ATP coupled with the electrogenic transport of potassium into the cytoplasm. This subunit is responsible for energy coupling to the transport system and for the release of the potassium ions to the cytoplasm.</text>
</comment>
<dbReference type="Gene3D" id="3.40.1110.10">
    <property type="entry name" value="Calcium-transporting ATPase, cytoplasmic domain N"/>
    <property type="match status" value="1"/>
</dbReference>
<feature type="transmembrane region" description="Helical" evidence="16">
    <location>
        <begin position="244"/>
        <end position="267"/>
    </location>
</feature>
<evidence type="ECO:0000313" key="20">
    <source>
        <dbReference type="Proteomes" id="UP000214720"/>
    </source>
</evidence>
<keyword evidence="11 16" id="KW-0630">Potassium</keyword>
<evidence type="ECO:0000256" key="17">
    <source>
        <dbReference type="SAM" id="MobiDB-lite"/>
    </source>
</evidence>
<name>A0A226WQJ4_CABSO</name>
<feature type="transmembrane region" description="Helical" evidence="16">
    <location>
        <begin position="652"/>
        <end position="670"/>
    </location>
</feature>
<dbReference type="SFLD" id="SFLDG00002">
    <property type="entry name" value="C1.7:_P-type_atpase_like"/>
    <property type="match status" value="1"/>
</dbReference>
<dbReference type="NCBIfam" id="TIGR01494">
    <property type="entry name" value="ATPase_P-type"/>
    <property type="match status" value="2"/>
</dbReference>
<keyword evidence="7 16" id="KW-0479">Metal-binding</keyword>
<feature type="domain" description="P-type ATPase A" evidence="18">
    <location>
        <begin position="146"/>
        <end position="233"/>
    </location>
</feature>
<dbReference type="AlphaFoldDB" id="A0A226WQJ4"/>
<dbReference type="SUPFAM" id="SSF81653">
    <property type="entry name" value="Calcium ATPase, transduction domain A"/>
    <property type="match status" value="1"/>
</dbReference>
<dbReference type="CDD" id="cd02078">
    <property type="entry name" value="P-type_ATPase_K"/>
    <property type="match status" value="1"/>
</dbReference>
<dbReference type="EC" id="7.2.2.6" evidence="16"/>
<dbReference type="GO" id="GO:0000287">
    <property type="term" value="F:magnesium ion binding"/>
    <property type="evidence" value="ECO:0007669"/>
    <property type="project" value="UniProtKB-UniRule"/>
</dbReference>
<comment type="subcellular location">
    <subcellularLocation>
        <location evidence="16">Cell membrane</location>
        <topology evidence="16">Multi-pass membrane protein</topology>
    </subcellularLocation>
    <subcellularLocation>
        <location evidence="1">Membrane</location>
    </subcellularLocation>
</comment>
<feature type="transmembrane region" description="Helical" evidence="16">
    <location>
        <begin position="279"/>
        <end position="305"/>
    </location>
</feature>
<gene>
    <name evidence="16" type="primary">kdpB</name>
    <name evidence="19" type="ORF">BSU04_37805</name>
</gene>
<evidence type="ECO:0000256" key="14">
    <source>
        <dbReference type="ARBA" id="ARBA00023065"/>
    </source>
</evidence>
<feature type="binding site" evidence="16">
    <location>
        <begin position="408"/>
        <end position="415"/>
    </location>
    <ligand>
        <name>ATP</name>
        <dbReference type="ChEBI" id="CHEBI:30616"/>
    </ligand>
</feature>
<dbReference type="PROSITE" id="PS00154">
    <property type="entry name" value="ATPASE_E1_E2"/>
    <property type="match status" value="1"/>
</dbReference>
<feature type="transmembrane region" description="Helical" evidence="16">
    <location>
        <begin position="611"/>
        <end position="632"/>
    </location>
</feature>
<dbReference type="InterPro" id="IPR008250">
    <property type="entry name" value="ATPase_P-typ_transduc_dom_A_sf"/>
</dbReference>
<dbReference type="PRINTS" id="PR00119">
    <property type="entry name" value="CATATPASE"/>
</dbReference>
<keyword evidence="15 16" id="KW-0472">Membrane</keyword>
<evidence type="ECO:0000256" key="4">
    <source>
        <dbReference type="ARBA" id="ARBA00022538"/>
    </source>
</evidence>
<evidence type="ECO:0000256" key="1">
    <source>
        <dbReference type="ARBA" id="ARBA00004370"/>
    </source>
</evidence>
<dbReference type="InterPro" id="IPR006391">
    <property type="entry name" value="P-type_ATPase_bsu_IA"/>
</dbReference>
<dbReference type="Proteomes" id="UP000214720">
    <property type="component" value="Unassembled WGS sequence"/>
</dbReference>
<accession>A0A226WQJ4</accession>
<dbReference type="FunFam" id="3.40.1110.10:FF:000007">
    <property type="entry name" value="Potassium-transporting ATPase ATP-binding subunit"/>
    <property type="match status" value="1"/>
</dbReference>
<dbReference type="eggNOG" id="COG2216">
    <property type="taxonomic scope" value="Bacteria"/>
</dbReference>
<keyword evidence="8 16" id="KW-0547">Nucleotide-binding</keyword>
<evidence type="ECO:0000256" key="8">
    <source>
        <dbReference type="ARBA" id="ARBA00022741"/>
    </source>
</evidence>
<dbReference type="HAMAP" id="MF_00285">
    <property type="entry name" value="KdpB"/>
    <property type="match status" value="1"/>
</dbReference>
<comment type="similarity">
    <text evidence="16">Belongs to the cation transport ATPase (P-type) (TC 3.A.3) family. Type IA subfamily.</text>
</comment>
<feature type="region of interest" description="Disordered" evidence="17">
    <location>
        <begin position="1"/>
        <end position="29"/>
    </location>
</feature>
<feature type="binding site" evidence="16">
    <location>
        <position position="379"/>
    </location>
    <ligand>
        <name>ATP</name>
        <dbReference type="ChEBI" id="CHEBI:30616"/>
    </ligand>
</feature>
<proteinExistence type="inferred from homology"/>
<keyword evidence="12 16" id="KW-1278">Translocase</keyword>
<dbReference type="InterPro" id="IPR018303">
    <property type="entry name" value="ATPase_P-typ_P_site"/>
</dbReference>
<dbReference type="GO" id="GO:0005886">
    <property type="term" value="C:plasma membrane"/>
    <property type="evidence" value="ECO:0007669"/>
    <property type="project" value="UniProtKB-SubCell"/>
</dbReference>
<dbReference type="InterPro" id="IPR036412">
    <property type="entry name" value="HAD-like_sf"/>
</dbReference>
<dbReference type="EMBL" id="MTHB01000256">
    <property type="protein sequence ID" value="OXC73100.1"/>
    <property type="molecule type" value="Genomic_DNA"/>
</dbReference>
<comment type="caution">
    <text evidence="19">The sequence shown here is derived from an EMBL/GenBank/DDBJ whole genome shotgun (WGS) entry which is preliminary data.</text>
</comment>
<dbReference type="SUPFAM" id="SSF56784">
    <property type="entry name" value="HAD-like"/>
    <property type="match status" value="1"/>
</dbReference>
<dbReference type="Pfam" id="PF00122">
    <property type="entry name" value="E1-E2_ATPase"/>
    <property type="match status" value="1"/>
</dbReference>
<dbReference type="InterPro" id="IPR044492">
    <property type="entry name" value="P_typ_ATPase_HD_dom"/>
</dbReference>
<feature type="binding site" evidence="16">
    <location>
        <position position="558"/>
    </location>
    <ligand>
        <name>Mg(2+)</name>
        <dbReference type="ChEBI" id="CHEBI:18420"/>
    </ligand>
</feature>
<dbReference type="GO" id="GO:0016887">
    <property type="term" value="F:ATP hydrolysis activity"/>
    <property type="evidence" value="ECO:0007669"/>
    <property type="project" value="InterPro"/>
</dbReference>
<keyword evidence="4 16" id="KW-0633">Potassium transport</keyword>
<evidence type="ECO:0000259" key="18">
    <source>
        <dbReference type="Pfam" id="PF00122"/>
    </source>
</evidence>
<feature type="transmembrane region" description="Helical" evidence="16">
    <location>
        <begin position="59"/>
        <end position="79"/>
    </location>
</feature>
<keyword evidence="5 16" id="KW-0597">Phosphoprotein</keyword>
<dbReference type="FunFam" id="2.70.150.10:FF:000033">
    <property type="entry name" value="Potassium-transporting ATPase ATP-binding subunit"/>
    <property type="match status" value="1"/>
</dbReference>
<dbReference type="GO" id="GO:0008556">
    <property type="term" value="F:P-type potassium transmembrane transporter activity"/>
    <property type="evidence" value="ECO:0007669"/>
    <property type="project" value="UniProtKB-UniRule"/>
</dbReference>
<dbReference type="SFLD" id="SFLDF00027">
    <property type="entry name" value="p-type_atpase"/>
    <property type="match status" value="1"/>
</dbReference>
<feature type="transmembrane region" description="Helical" evidence="16">
    <location>
        <begin position="690"/>
        <end position="712"/>
    </location>
</feature>
<reference evidence="20" key="1">
    <citation type="submission" date="2017-01" db="EMBL/GenBank/DDBJ databases">
        <title>Genome Analysis of Deinococcus marmoris KOPRI26562.</title>
        <authorList>
            <person name="Kim J.H."/>
            <person name="Oh H.-M."/>
        </authorList>
    </citation>
    <scope>NUCLEOTIDE SEQUENCE [LARGE SCALE GENOMIC DNA]</scope>
    <source>
        <strain evidence="20">PAMC 26633</strain>
    </source>
</reference>
<dbReference type="NCBIfam" id="TIGR01497">
    <property type="entry name" value="kdpB"/>
    <property type="match status" value="1"/>
</dbReference>
<dbReference type="InterPro" id="IPR059000">
    <property type="entry name" value="ATPase_P-type_domA"/>
</dbReference>
<comment type="subunit">
    <text evidence="16">The system is composed of three essential subunits: KdpA, KdpB and KdpC.</text>
</comment>
<dbReference type="GO" id="GO:0005524">
    <property type="term" value="F:ATP binding"/>
    <property type="evidence" value="ECO:0007669"/>
    <property type="project" value="UniProtKB-UniRule"/>
</dbReference>
<evidence type="ECO:0000256" key="12">
    <source>
        <dbReference type="ARBA" id="ARBA00022967"/>
    </source>
</evidence>
<evidence type="ECO:0000256" key="5">
    <source>
        <dbReference type="ARBA" id="ARBA00022553"/>
    </source>
</evidence>
<protein>
    <recommendedName>
        <fullName evidence="16">Potassium-transporting ATPase ATP-binding subunit</fullName>
        <ecNumber evidence="16">7.2.2.6</ecNumber>
    </recommendedName>
    <alternativeName>
        <fullName evidence="16">ATP phosphohydrolase [potassium-transporting] B chain</fullName>
    </alternativeName>
    <alternativeName>
        <fullName evidence="16">Potassium-binding and translocating subunit B</fullName>
    </alternativeName>
    <alternativeName>
        <fullName evidence="16">Potassium-translocating ATPase B chain</fullName>
    </alternativeName>
</protein>
<feature type="binding site" evidence="16">
    <location>
        <position position="554"/>
    </location>
    <ligand>
        <name>Mg(2+)</name>
        <dbReference type="ChEBI" id="CHEBI:18420"/>
    </ligand>
</feature>
<organism evidence="19 20">
    <name type="scientific">Caballeronia sordidicola</name>
    <name type="common">Burkholderia sordidicola</name>
    <dbReference type="NCBI Taxonomy" id="196367"/>
    <lineage>
        <taxon>Bacteria</taxon>
        <taxon>Pseudomonadati</taxon>
        <taxon>Pseudomonadota</taxon>
        <taxon>Betaproteobacteria</taxon>
        <taxon>Burkholderiales</taxon>
        <taxon>Burkholderiaceae</taxon>
        <taxon>Caballeronia</taxon>
    </lineage>
</organism>
<dbReference type="SUPFAM" id="SSF81660">
    <property type="entry name" value="Metal cation-transporting ATPase, ATP-binding domain N"/>
    <property type="match status" value="1"/>
</dbReference>
<evidence type="ECO:0000256" key="3">
    <source>
        <dbReference type="ARBA" id="ARBA00022475"/>
    </source>
</evidence>
<evidence type="ECO:0000256" key="10">
    <source>
        <dbReference type="ARBA" id="ARBA00022842"/>
    </source>
</evidence>
<evidence type="ECO:0000256" key="11">
    <source>
        <dbReference type="ARBA" id="ARBA00022958"/>
    </source>
</evidence>